<feature type="binding site" evidence="6">
    <location>
        <position position="88"/>
    </location>
    <ligand>
        <name>ATP</name>
        <dbReference type="ChEBI" id="CHEBI:30616"/>
    </ligand>
</feature>
<evidence type="ECO:0000256" key="1">
    <source>
        <dbReference type="ARBA" id="ARBA00022527"/>
    </source>
</evidence>
<evidence type="ECO:0000256" key="2">
    <source>
        <dbReference type="ARBA" id="ARBA00022679"/>
    </source>
</evidence>
<dbReference type="PROSITE" id="PS50011">
    <property type="entry name" value="PROTEIN_KINASE_DOM"/>
    <property type="match status" value="1"/>
</dbReference>
<dbReference type="InterPro" id="IPR011009">
    <property type="entry name" value="Kinase-like_dom_sf"/>
</dbReference>
<dbReference type="PANTHER" id="PTHR24345">
    <property type="entry name" value="SERINE/THREONINE-PROTEIN KINASE PLK"/>
    <property type="match status" value="1"/>
</dbReference>
<dbReference type="Pfam" id="PF00069">
    <property type="entry name" value="Pkinase"/>
    <property type="match status" value="1"/>
</dbReference>
<dbReference type="PROSITE" id="PS00107">
    <property type="entry name" value="PROTEIN_KINASE_ATP"/>
    <property type="match status" value="1"/>
</dbReference>
<evidence type="ECO:0000313" key="9">
    <source>
        <dbReference type="EMBL" id="CAJ1382057.1"/>
    </source>
</evidence>
<dbReference type="GO" id="GO:0005634">
    <property type="term" value="C:nucleus"/>
    <property type="evidence" value="ECO:0007669"/>
    <property type="project" value="TreeGrafter"/>
</dbReference>
<keyword evidence="2" id="KW-0808">Transferase</keyword>
<keyword evidence="4" id="KW-0418">Kinase</keyword>
<sequence>MTDAQKQPFQDLAQRQAREVKEAKASILGFEQGQGGRLVGAGGIQTDVPMPAVHWEGGVLRATSFLGEGTYSRVWRVSDPSGQEFAAKIVKQELSDIQDEFALMRLMAHPNIMNCHSILADSLSVGLLLELGDSSLHDWLALHALDWPPSSVASRACFEKRTQQRWKFAFQMARGLGHCHQMRVLHGDVKVSNMVVKSNAVQLSDFGLAVRLDANNRIRVVGRQMYSPGHRPPECKPMMVTITVKADCWAAGCALYSLMAHSGSMALFPNGYDVVATTGLETYLEQRFRIRMTHSSAASALVKKLVAEDASKRSDMLQIVAACSGEILE</sequence>
<keyword evidence="10" id="KW-1185">Reference proteome</keyword>
<evidence type="ECO:0000256" key="7">
    <source>
        <dbReference type="RuleBase" id="RU000304"/>
    </source>
</evidence>
<keyword evidence="1 7" id="KW-0723">Serine/threonine-protein kinase</keyword>
<protein>
    <recommendedName>
        <fullName evidence="8">Protein kinase domain-containing protein</fullName>
    </recommendedName>
</protein>
<keyword evidence="5 6" id="KW-0067">ATP-binding</keyword>
<dbReference type="EMBL" id="CAUJNA010000868">
    <property type="protein sequence ID" value="CAJ1382057.1"/>
    <property type="molecule type" value="Genomic_DNA"/>
</dbReference>
<dbReference type="Proteomes" id="UP001178507">
    <property type="component" value="Unassembled WGS sequence"/>
</dbReference>
<comment type="similarity">
    <text evidence="7">Belongs to the protein kinase superfamily.</text>
</comment>
<gene>
    <name evidence="9" type="ORF">EVOR1521_LOCUS9540</name>
</gene>
<evidence type="ECO:0000313" key="10">
    <source>
        <dbReference type="Proteomes" id="UP001178507"/>
    </source>
</evidence>
<keyword evidence="3 6" id="KW-0547">Nucleotide-binding</keyword>
<evidence type="ECO:0000256" key="3">
    <source>
        <dbReference type="ARBA" id="ARBA00022741"/>
    </source>
</evidence>
<dbReference type="GO" id="GO:0005524">
    <property type="term" value="F:ATP binding"/>
    <property type="evidence" value="ECO:0007669"/>
    <property type="project" value="UniProtKB-UniRule"/>
</dbReference>
<evidence type="ECO:0000256" key="4">
    <source>
        <dbReference type="ARBA" id="ARBA00022777"/>
    </source>
</evidence>
<dbReference type="AlphaFoldDB" id="A0AA36I7A9"/>
<dbReference type="Gene3D" id="3.30.200.20">
    <property type="entry name" value="Phosphorylase Kinase, domain 1"/>
    <property type="match status" value="1"/>
</dbReference>
<evidence type="ECO:0000256" key="6">
    <source>
        <dbReference type="PROSITE-ProRule" id="PRU10141"/>
    </source>
</evidence>
<dbReference type="InterPro" id="IPR008271">
    <property type="entry name" value="Ser/Thr_kinase_AS"/>
</dbReference>
<dbReference type="InterPro" id="IPR017441">
    <property type="entry name" value="Protein_kinase_ATP_BS"/>
</dbReference>
<dbReference type="InterPro" id="IPR000719">
    <property type="entry name" value="Prot_kinase_dom"/>
</dbReference>
<proteinExistence type="inferred from homology"/>
<dbReference type="SUPFAM" id="SSF56112">
    <property type="entry name" value="Protein kinase-like (PK-like)"/>
    <property type="match status" value="1"/>
</dbReference>
<dbReference type="PROSITE" id="PS00108">
    <property type="entry name" value="PROTEIN_KINASE_ST"/>
    <property type="match status" value="1"/>
</dbReference>
<dbReference type="GO" id="GO:0004674">
    <property type="term" value="F:protein serine/threonine kinase activity"/>
    <property type="evidence" value="ECO:0007669"/>
    <property type="project" value="UniProtKB-KW"/>
</dbReference>
<dbReference type="PANTHER" id="PTHR24345:SF0">
    <property type="entry name" value="CELL CYCLE SERINE_THREONINE-PROTEIN KINASE CDC5_MSD2"/>
    <property type="match status" value="1"/>
</dbReference>
<dbReference type="Gene3D" id="1.10.510.10">
    <property type="entry name" value="Transferase(Phosphotransferase) domain 1"/>
    <property type="match status" value="1"/>
</dbReference>
<feature type="domain" description="Protein kinase" evidence="8">
    <location>
        <begin position="60"/>
        <end position="328"/>
    </location>
</feature>
<accession>A0AA36I7A9</accession>
<organism evidence="9 10">
    <name type="scientific">Effrenium voratum</name>
    <dbReference type="NCBI Taxonomy" id="2562239"/>
    <lineage>
        <taxon>Eukaryota</taxon>
        <taxon>Sar</taxon>
        <taxon>Alveolata</taxon>
        <taxon>Dinophyceae</taxon>
        <taxon>Suessiales</taxon>
        <taxon>Symbiodiniaceae</taxon>
        <taxon>Effrenium</taxon>
    </lineage>
</organism>
<dbReference type="CDD" id="cd00180">
    <property type="entry name" value="PKc"/>
    <property type="match status" value="1"/>
</dbReference>
<comment type="caution">
    <text evidence="9">The sequence shown here is derived from an EMBL/GenBank/DDBJ whole genome shotgun (WGS) entry which is preliminary data.</text>
</comment>
<dbReference type="SMART" id="SM00220">
    <property type="entry name" value="S_TKc"/>
    <property type="match status" value="1"/>
</dbReference>
<reference evidence="9" key="1">
    <citation type="submission" date="2023-08" db="EMBL/GenBank/DDBJ databases">
        <authorList>
            <person name="Chen Y."/>
            <person name="Shah S."/>
            <person name="Dougan E. K."/>
            <person name="Thang M."/>
            <person name="Chan C."/>
        </authorList>
    </citation>
    <scope>NUCLEOTIDE SEQUENCE</scope>
</reference>
<evidence type="ECO:0000256" key="5">
    <source>
        <dbReference type="ARBA" id="ARBA00022840"/>
    </source>
</evidence>
<evidence type="ECO:0000259" key="8">
    <source>
        <dbReference type="PROSITE" id="PS50011"/>
    </source>
</evidence>
<name>A0AA36I7A9_9DINO</name>